<dbReference type="EMBL" id="JAUHJS010000008">
    <property type="protein sequence ID" value="MDN4166695.1"/>
    <property type="molecule type" value="Genomic_DNA"/>
</dbReference>
<dbReference type="InterPro" id="IPR013783">
    <property type="entry name" value="Ig-like_fold"/>
</dbReference>
<dbReference type="SUPFAM" id="SSF50998">
    <property type="entry name" value="Quinoprotein alcohol dehydrogenase-like"/>
    <property type="match status" value="1"/>
</dbReference>
<keyword evidence="2" id="KW-0812">Transmembrane</keyword>
<dbReference type="Gene3D" id="2.130.10.10">
    <property type="entry name" value="YVTN repeat-like/Quinoprotein amine dehydrogenase"/>
    <property type="match status" value="3"/>
</dbReference>
<dbReference type="RefSeq" id="WP_320005234.1">
    <property type="nucleotide sequence ID" value="NZ_JAUHJS010000008.1"/>
</dbReference>
<dbReference type="SUPFAM" id="SSF46894">
    <property type="entry name" value="C-terminal effector domain of the bipartite response regulators"/>
    <property type="match status" value="1"/>
</dbReference>
<dbReference type="Proteomes" id="UP001168552">
    <property type="component" value="Unassembled WGS sequence"/>
</dbReference>
<protein>
    <submittedName>
        <fullName evidence="5">Triple tyrosine motif-containing protein</fullName>
    </submittedName>
</protein>
<keyword evidence="2" id="KW-1133">Transmembrane helix</keyword>
<evidence type="ECO:0000256" key="2">
    <source>
        <dbReference type="SAM" id="Phobius"/>
    </source>
</evidence>
<feature type="domain" description="HTH luxR-type" evidence="4">
    <location>
        <begin position="899"/>
        <end position="959"/>
    </location>
</feature>
<dbReference type="InterPro" id="IPR011123">
    <property type="entry name" value="Y_Y_Y"/>
</dbReference>
<dbReference type="InterPro" id="IPR011047">
    <property type="entry name" value="Quinoprotein_ADH-like_sf"/>
</dbReference>
<evidence type="ECO:0000256" key="1">
    <source>
        <dbReference type="SAM" id="Coils"/>
    </source>
</evidence>
<feature type="coiled-coil region" evidence="1">
    <location>
        <begin position="779"/>
        <end position="822"/>
    </location>
</feature>
<evidence type="ECO:0000259" key="4">
    <source>
        <dbReference type="SMART" id="SM00421"/>
    </source>
</evidence>
<dbReference type="Gene3D" id="2.60.40.10">
    <property type="entry name" value="Immunoglobulins"/>
    <property type="match status" value="1"/>
</dbReference>
<sequence length="959" mass="109395">MRSFLLFALYLVCCSPLWGQQHFYGVPFIENYSTQTFGGGIQSWGFAQDSREVLYVANNFGLLQYNGSTWEAYPVKNGTKVRSLYIDQADIIYIGCQADFGYFSPNAKGLLEYTSLADSLAGKFRNFDEVWRIYPLNGHIYFFTFKNIFRYTPGKGIQVIAPSQGLEFSFLVNKTLYSQETQKGLSFLKDTSLHPLPGGRFFVGKQVVSILPFEKGNFLIFTNKDGIFHFDGHEAKPFRWKLPPSIPQTPIINQAIMLHDGQIAVGTQDYGLILLTRDGEVPLLISKENGLQDRTVHSLYQDNHQNLWLGLNNGIAQVELSSPFSLLDGKVGLAGTGYAAIQEEGVLYLGTNNGLFSRELSNRFAAFQPVPNSNGQVYHLNKINGHLLMGHHNGAFYLKDGIANALGTAPGTWTFIAHPQERDKIIVGSYSGLSLLESIGERLSVARSFSGFDESSRVLAFDKDGTLWMAHGYKGIFSFRFSASLDSITDIHFYNSRKGFPSDQLINMEQVRNELIFPASAGVFSYQAESDSFVLNTRYSRIFAPNEHIVEMEEDILGNIYFITGSRVGRLSFDSFGKPEIEESVFNKIKDKLNDDLSYIHVVDPHDVLFGAKDGFIHYQADKIKSFLPFHTHLSYVYNTSGETDSLLMAGPNIATQGLTLPYTLNSLRLVYTATYFEDANKTQYSYYLKNFDQGWSDWGHNTEKEYTNLPEGKYEFHLKARNVYGKESLAKPFSFVVAPPFYRSTWAYIIYFITASTVLGIGLFQIDKRYQKERKFILMKQQRELNQKDHLIKDLTDKTEQEIVKLRNEKLQSEIDHMNRELTSSTIHLINKNEVMGSVKTHLEDILKKNERTGFSEELRKIIKSIDHNINSDGDWKQFELHFNHVHGDFTKRLVEAFPQLTPQEIKLSAYLRLNLNTKEIAQLLSISVRGVEISRYRLRKKLNLDRNENLTEFILKF</sequence>
<dbReference type="SMART" id="SM00421">
    <property type="entry name" value="HTH_LUXR"/>
    <property type="match status" value="1"/>
</dbReference>
<evidence type="ECO:0000313" key="5">
    <source>
        <dbReference type="EMBL" id="MDN4166695.1"/>
    </source>
</evidence>
<feature type="signal peptide" evidence="3">
    <location>
        <begin position="1"/>
        <end position="19"/>
    </location>
</feature>
<keyword evidence="3" id="KW-0732">Signal</keyword>
<proteinExistence type="predicted"/>
<keyword evidence="6" id="KW-1185">Reference proteome</keyword>
<keyword evidence="1" id="KW-0175">Coiled coil</keyword>
<keyword evidence="2" id="KW-0472">Membrane</keyword>
<dbReference type="InterPro" id="IPR016032">
    <property type="entry name" value="Sig_transdc_resp-reg_C-effctor"/>
</dbReference>
<name>A0ABT8F8C5_9BACT</name>
<accession>A0ABT8F8C5</accession>
<dbReference type="InterPro" id="IPR000792">
    <property type="entry name" value="Tscrpt_reg_LuxR_C"/>
</dbReference>
<evidence type="ECO:0000256" key="3">
    <source>
        <dbReference type="SAM" id="SignalP"/>
    </source>
</evidence>
<gene>
    <name evidence="5" type="ORF">QWY31_14385</name>
</gene>
<comment type="caution">
    <text evidence="5">The sequence shown here is derived from an EMBL/GenBank/DDBJ whole genome shotgun (WGS) entry which is preliminary data.</text>
</comment>
<dbReference type="InterPro" id="IPR036388">
    <property type="entry name" value="WH-like_DNA-bd_sf"/>
</dbReference>
<organism evidence="5 6">
    <name type="scientific">Shiella aurantiaca</name>
    <dbReference type="NCBI Taxonomy" id="3058365"/>
    <lineage>
        <taxon>Bacteria</taxon>
        <taxon>Pseudomonadati</taxon>
        <taxon>Bacteroidota</taxon>
        <taxon>Cytophagia</taxon>
        <taxon>Cytophagales</taxon>
        <taxon>Shiellaceae</taxon>
        <taxon>Shiella</taxon>
    </lineage>
</organism>
<reference evidence="5" key="1">
    <citation type="submission" date="2023-06" db="EMBL/GenBank/DDBJ databases">
        <title>Cytophagales bacterium Strain LB-30, isolated from soil.</title>
        <authorList>
            <person name="Liu B."/>
        </authorList>
    </citation>
    <scope>NUCLEOTIDE SEQUENCE</scope>
    <source>
        <strain evidence="5">LB-30</strain>
    </source>
</reference>
<evidence type="ECO:0000313" key="6">
    <source>
        <dbReference type="Proteomes" id="UP001168552"/>
    </source>
</evidence>
<feature type="transmembrane region" description="Helical" evidence="2">
    <location>
        <begin position="747"/>
        <end position="767"/>
    </location>
</feature>
<feature type="chain" id="PRO_5047138608" evidence="3">
    <location>
        <begin position="20"/>
        <end position="959"/>
    </location>
</feature>
<dbReference type="InterPro" id="IPR015943">
    <property type="entry name" value="WD40/YVTN_repeat-like_dom_sf"/>
</dbReference>
<dbReference type="Pfam" id="PF07495">
    <property type="entry name" value="Y_Y_Y"/>
    <property type="match status" value="1"/>
</dbReference>
<dbReference type="Gene3D" id="1.10.10.10">
    <property type="entry name" value="Winged helix-like DNA-binding domain superfamily/Winged helix DNA-binding domain"/>
    <property type="match status" value="1"/>
</dbReference>